<organism evidence="1">
    <name type="scientific">uncultured Caudovirales phage</name>
    <dbReference type="NCBI Taxonomy" id="2100421"/>
    <lineage>
        <taxon>Viruses</taxon>
        <taxon>Duplodnaviria</taxon>
        <taxon>Heunggongvirae</taxon>
        <taxon>Uroviricota</taxon>
        <taxon>Caudoviricetes</taxon>
        <taxon>Peduoviridae</taxon>
        <taxon>Maltschvirus</taxon>
        <taxon>Maltschvirus maltsch</taxon>
    </lineage>
</organism>
<sequence length="84" mass="8533">MGLCAIVYLLLLCRPQGGAADCKSVAKARLVRFQGTALIPLSSTAEHRAVNSGVGGSNPSAGAKLKSYSPINVSLSSGALTKKC</sequence>
<proteinExistence type="predicted"/>
<dbReference type="EMBL" id="LR796586">
    <property type="protein sequence ID" value="CAB4153292.1"/>
    <property type="molecule type" value="Genomic_DNA"/>
</dbReference>
<accession>A0A6J5N3K6</accession>
<protein>
    <submittedName>
        <fullName evidence="1">Uncharacterized protein</fullName>
    </submittedName>
</protein>
<gene>
    <name evidence="1" type="ORF">UFOVP621_68</name>
</gene>
<evidence type="ECO:0000313" key="1">
    <source>
        <dbReference type="EMBL" id="CAB4153292.1"/>
    </source>
</evidence>
<reference evidence="1" key="1">
    <citation type="submission" date="2020-04" db="EMBL/GenBank/DDBJ databases">
        <authorList>
            <person name="Chiriac C."/>
            <person name="Salcher M."/>
            <person name="Ghai R."/>
            <person name="Kavagutti S V."/>
        </authorList>
    </citation>
    <scope>NUCLEOTIDE SEQUENCE</scope>
</reference>
<name>A0A6J5N3K6_9CAUD</name>